<dbReference type="InterPro" id="IPR001708">
    <property type="entry name" value="YidC/ALB3/OXA1/COX18"/>
</dbReference>
<accession>A0A930B8R4</accession>
<keyword evidence="5" id="KW-0653">Protein transport</keyword>
<evidence type="ECO:0000256" key="7">
    <source>
        <dbReference type="ARBA" id="ARBA00023136"/>
    </source>
</evidence>
<feature type="domain" description="Membrane insertase YidC/Oxa/ALB C-terminal" evidence="12">
    <location>
        <begin position="47"/>
        <end position="224"/>
    </location>
</feature>
<evidence type="ECO:0000256" key="8">
    <source>
        <dbReference type="ARBA" id="ARBA00023186"/>
    </source>
</evidence>
<evidence type="ECO:0000256" key="2">
    <source>
        <dbReference type="ARBA" id="ARBA00022448"/>
    </source>
</evidence>
<gene>
    <name evidence="13" type="ORF">HXL70_05890</name>
</gene>
<evidence type="ECO:0000256" key="5">
    <source>
        <dbReference type="ARBA" id="ARBA00022927"/>
    </source>
</evidence>
<evidence type="ECO:0000256" key="1">
    <source>
        <dbReference type="ARBA" id="ARBA00004651"/>
    </source>
</evidence>
<dbReference type="Pfam" id="PF02096">
    <property type="entry name" value="60KD_IMP"/>
    <property type="match status" value="1"/>
</dbReference>
<keyword evidence="4 9" id="KW-0812">Transmembrane</keyword>
<feature type="compositionally biased region" description="Basic and acidic residues" evidence="10">
    <location>
        <begin position="273"/>
        <end position="306"/>
    </location>
</feature>
<feature type="transmembrane region" description="Helical" evidence="11">
    <location>
        <begin position="113"/>
        <end position="133"/>
    </location>
</feature>
<evidence type="ECO:0000256" key="9">
    <source>
        <dbReference type="RuleBase" id="RU003945"/>
    </source>
</evidence>
<feature type="transmembrane region" description="Helical" evidence="11">
    <location>
        <begin position="44"/>
        <end position="67"/>
    </location>
</feature>
<keyword evidence="2" id="KW-0813">Transport</keyword>
<proteinExistence type="inferred from homology"/>
<dbReference type="NCBIfam" id="TIGR03592">
    <property type="entry name" value="yidC_oxa1_cterm"/>
    <property type="match status" value="1"/>
</dbReference>
<name>A0A930B8R4_9FIRM</name>
<sequence length="306" mass="33872">MNLGFGGGGSEFQIPVLSAIVGMIADLMRIGLQICYEFTSGLGFPNYVIAIVVLTILIKTLLLPLAVKQIRSMKAMQAIQPEIQKIQKKYRNDPAMMRQEMGRLYKEHNASPMAGCLPLLIQMPFLIAMYYAIQGFSYDPLHAGFLWIESLAAEDGTYILPVLSAASTFLVSWQTTPKDAPGNQKTMLFMMPLMIGWMSLHFPSGLVIYWVVSNIYQFFQQLIMFRGEKGKEMINGPSKKGVVTVHTDEEAVAKTKRKKIIRRKIIKKVAKKPAADEAPKAGDEKEKTASAEKTAEAGDSSGKAEG</sequence>
<evidence type="ECO:0000313" key="13">
    <source>
        <dbReference type="EMBL" id="MBF1129561.1"/>
    </source>
</evidence>
<protein>
    <submittedName>
        <fullName evidence="13">Membrane protein insertase YidC</fullName>
    </submittedName>
</protein>
<dbReference type="GO" id="GO:0051205">
    <property type="term" value="P:protein insertion into membrane"/>
    <property type="evidence" value="ECO:0007669"/>
    <property type="project" value="TreeGrafter"/>
</dbReference>
<keyword evidence="8" id="KW-0143">Chaperone</keyword>
<reference evidence="13" key="1">
    <citation type="submission" date="2020-04" db="EMBL/GenBank/DDBJ databases">
        <title>Deep metagenomics examines the oral microbiome during advanced dental caries in children, revealing novel taxa and co-occurrences with host molecules.</title>
        <authorList>
            <person name="Baker J.L."/>
            <person name="Morton J.T."/>
            <person name="Dinis M."/>
            <person name="Alvarez R."/>
            <person name="Tran N.C."/>
            <person name="Knight R."/>
            <person name="Edlund A."/>
        </authorList>
    </citation>
    <scope>NUCLEOTIDE SEQUENCE</scope>
    <source>
        <strain evidence="13">JCVI_32_bin.14</strain>
    </source>
</reference>
<dbReference type="PRINTS" id="PR00701">
    <property type="entry name" value="60KDINNERMP"/>
</dbReference>
<dbReference type="PANTHER" id="PTHR12428">
    <property type="entry name" value="OXA1"/>
    <property type="match status" value="1"/>
</dbReference>
<evidence type="ECO:0000256" key="6">
    <source>
        <dbReference type="ARBA" id="ARBA00022989"/>
    </source>
</evidence>
<dbReference type="PANTHER" id="PTHR12428:SF65">
    <property type="entry name" value="CYTOCHROME C OXIDASE ASSEMBLY PROTEIN COX18, MITOCHONDRIAL"/>
    <property type="match status" value="1"/>
</dbReference>
<keyword evidence="3" id="KW-1003">Cell membrane</keyword>
<keyword evidence="7 11" id="KW-0472">Membrane</keyword>
<dbReference type="InterPro" id="IPR028055">
    <property type="entry name" value="YidC/Oxa/ALB_C"/>
</dbReference>
<dbReference type="EMBL" id="JABZMK010000033">
    <property type="protein sequence ID" value="MBF1129561.1"/>
    <property type="molecule type" value="Genomic_DNA"/>
</dbReference>
<dbReference type="GO" id="GO:0032977">
    <property type="term" value="F:membrane insertase activity"/>
    <property type="evidence" value="ECO:0007669"/>
    <property type="project" value="InterPro"/>
</dbReference>
<organism evidence="13 14">
    <name type="scientific">Dialister invisus</name>
    <dbReference type="NCBI Taxonomy" id="218538"/>
    <lineage>
        <taxon>Bacteria</taxon>
        <taxon>Bacillati</taxon>
        <taxon>Bacillota</taxon>
        <taxon>Negativicutes</taxon>
        <taxon>Veillonellales</taxon>
        <taxon>Veillonellaceae</taxon>
        <taxon>Dialister</taxon>
    </lineage>
</organism>
<evidence type="ECO:0000259" key="12">
    <source>
        <dbReference type="Pfam" id="PF02096"/>
    </source>
</evidence>
<evidence type="ECO:0000256" key="3">
    <source>
        <dbReference type="ARBA" id="ARBA00022475"/>
    </source>
</evidence>
<feature type="region of interest" description="Disordered" evidence="10">
    <location>
        <begin position="268"/>
        <end position="306"/>
    </location>
</feature>
<dbReference type="RefSeq" id="WP_274951308.1">
    <property type="nucleotide sequence ID" value="NZ_CALUCG010000002.1"/>
</dbReference>
<dbReference type="GO" id="GO:0015031">
    <property type="term" value="P:protein transport"/>
    <property type="evidence" value="ECO:0007669"/>
    <property type="project" value="UniProtKB-KW"/>
</dbReference>
<keyword evidence="6 11" id="KW-1133">Transmembrane helix</keyword>
<evidence type="ECO:0000313" key="14">
    <source>
        <dbReference type="Proteomes" id="UP000757890"/>
    </source>
</evidence>
<dbReference type="InterPro" id="IPR047196">
    <property type="entry name" value="YidC_ALB_C"/>
</dbReference>
<dbReference type="Proteomes" id="UP000757890">
    <property type="component" value="Unassembled WGS sequence"/>
</dbReference>
<dbReference type="GO" id="GO:0005886">
    <property type="term" value="C:plasma membrane"/>
    <property type="evidence" value="ECO:0007669"/>
    <property type="project" value="UniProtKB-SubCell"/>
</dbReference>
<dbReference type="AlphaFoldDB" id="A0A930B8R4"/>
<comment type="subcellular location">
    <subcellularLocation>
        <location evidence="1">Cell membrane</location>
        <topology evidence="1">Multi-pass membrane protein</topology>
    </subcellularLocation>
    <subcellularLocation>
        <location evidence="9">Membrane</location>
        <topology evidence="9">Multi-pass membrane protein</topology>
    </subcellularLocation>
</comment>
<feature type="transmembrane region" description="Helical" evidence="11">
    <location>
        <begin position="188"/>
        <end position="212"/>
    </location>
</feature>
<comment type="caution">
    <text evidence="13">The sequence shown here is derived from an EMBL/GenBank/DDBJ whole genome shotgun (WGS) entry which is preliminary data.</text>
</comment>
<evidence type="ECO:0000256" key="4">
    <source>
        <dbReference type="ARBA" id="ARBA00022692"/>
    </source>
</evidence>
<evidence type="ECO:0000256" key="11">
    <source>
        <dbReference type="SAM" id="Phobius"/>
    </source>
</evidence>
<comment type="similarity">
    <text evidence="9">Belongs to the OXA1/ALB3/YidC family.</text>
</comment>
<dbReference type="CDD" id="cd20070">
    <property type="entry name" value="5TM_YidC_Alb3"/>
    <property type="match status" value="1"/>
</dbReference>
<evidence type="ECO:0000256" key="10">
    <source>
        <dbReference type="SAM" id="MobiDB-lite"/>
    </source>
</evidence>